<evidence type="ECO:0000259" key="3">
    <source>
        <dbReference type="Pfam" id="PF13193"/>
    </source>
</evidence>
<dbReference type="InterPro" id="IPR045851">
    <property type="entry name" value="AMP-bd_C_sf"/>
</dbReference>
<feature type="domain" description="AMP-dependent synthetase/ligase" evidence="2">
    <location>
        <begin position="32"/>
        <end position="400"/>
    </location>
</feature>
<feature type="domain" description="AMP-binding enzyme C-terminal" evidence="3">
    <location>
        <begin position="452"/>
        <end position="530"/>
    </location>
</feature>
<evidence type="ECO:0000256" key="1">
    <source>
        <dbReference type="SAM" id="MobiDB-lite"/>
    </source>
</evidence>
<reference evidence="4 5" key="1">
    <citation type="submission" date="2023-03" db="EMBL/GenBank/DDBJ databases">
        <title>Isolation and description of six Streptomyces strains from soil environments, able to metabolize different microbial glucans.</title>
        <authorList>
            <person name="Widen T."/>
            <person name="Larsbrink J."/>
        </authorList>
    </citation>
    <scope>NUCLEOTIDE SEQUENCE [LARGE SCALE GENOMIC DNA]</scope>
    <source>
        <strain evidence="4 5">Alt2</strain>
    </source>
</reference>
<organism evidence="4 5">
    <name type="scientific">Streptomyces poriferorum</name>
    <dbReference type="NCBI Taxonomy" id="2798799"/>
    <lineage>
        <taxon>Bacteria</taxon>
        <taxon>Bacillati</taxon>
        <taxon>Actinomycetota</taxon>
        <taxon>Actinomycetes</taxon>
        <taxon>Kitasatosporales</taxon>
        <taxon>Streptomycetaceae</taxon>
        <taxon>Streptomyces</taxon>
    </lineage>
</organism>
<keyword evidence="5" id="KW-1185">Reference proteome</keyword>
<protein>
    <submittedName>
        <fullName evidence="4">Class I adenylate-forming enzyme family protein</fullName>
    </submittedName>
</protein>
<dbReference type="InterPro" id="IPR000873">
    <property type="entry name" value="AMP-dep_synth/lig_dom"/>
</dbReference>
<dbReference type="Gene3D" id="3.40.50.12780">
    <property type="entry name" value="N-terminal domain of ligase-like"/>
    <property type="match status" value="1"/>
</dbReference>
<dbReference type="InterPro" id="IPR025110">
    <property type="entry name" value="AMP-bd_C"/>
</dbReference>
<dbReference type="InterPro" id="IPR050237">
    <property type="entry name" value="ATP-dep_AMP-bd_enzyme"/>
</dbReference>
<accession>A0ABY9ISP8</accession>
<dbReference type="Pfam" id="PF00501">
    <property type="entry name" value="AMP-binding"/>
    <property type="match status" value="1"/>
</dbReference>
<dbReference type="CDD" id="cd04433">
    <property type="entry name" value="AFD_class_I"/>
    <property type="match status" value="1"/>
</dbReference>
<evidence type="ECO:0000313" key="5">
    <source>
        <dbReference type="Proteomes" id="UP001235744"/>
    </source>
</evidence>
<dbReference type="Pfam" id="PF13193">
    <property type="entry name" value="AMP-binding_C"/>
    <property type="match status" value="1"/>
</dbReference>
<dbReference type="PANTHER" id="PTHR43767:SF1">
    <property type="entry name" value="NONRIBOSOMAL PEPTIDE SYNTHASE PES1 (EUROFUNG)-RELATED"/>
    <property type="match status" value="1"/>
</dbReference>
<dbReference type="EMBL" id="CP120988">
    <property type="protein sequence ID" value="WLQ58337.1"/>
    <property type="molecule type" value="Genomic_DNA"/>
</dbReference>
<dbReference type="InterPro" id="IPR042099">
    <property type="entry name" value="ANL_N_sf"/>
</dbReference>
<dbReference type="Gene3D" id="3.30.300.30">
    <property type="match status" value="1"/>
</dbReference>
<gene>
    <name evidence="4" type="ORF">P8A19_24210</name>
</gene>
<dbReference type="SUPFAM" id="SSF56801">
    <property type="entry name" value="Acetyl-CoA synthetase-like"/>
    <property type="match status" value="1"/>
</dbReference>
<sequence length="554" mass="59174">MTVQLPDLVPSELRRRWKAQGVYPGRPLFDLFRERAREHPEAVAVVEPSSTTSYAELLRAATALAAELSRRGVRRGDVVAVNLANGWRALAADLALAATGAVCLPYPLGRRRQDTMAILGRSRAVAALITRTVGDQDYARTVDDLRADLPELRHVYVDGRPLPGMRALEPVWHSPAPDADRLLRASPDPDSAVRIIVSSGTEAAPKLVAYSHNALAAGRGRLLRNLHADDEEPLRLLCMVPLASAFGSVGLAALCVLGATVLVTPRFSSAATLRMVAGQRPTHLVGVPTMYQEILTDPALPNTDVSSLRCVVSGGAQLQPETAARLRRDLCATVATVYGSADGANSHTRPDDPAEVVDTTAGRPDPSIVDLRIVDANGADVPPGHTGEIWARGPITPLCYVNDPDLNRRYRAPGGWVRTGDLGAMAPDGRLRLTGRKKDIVIRAGLNISPAEVELHVSSHPEVAGAVCRGVPDTLLGERLAVFVAPMPGAEPLTLPALQRFLLTERGLERAKLPELLHVLPKFPFGPSGKVDRGQLDALVRATGSSAPRTDDAA</sequence>
<feature type="region of interest" description="Disordered" evidence="1">
    <location>
        <begin position="342"/>
        <end position="362"/>
    </location>
</feature>
<proteinExistence type="predicted"/>
<dbReference type="Proteomes" id="UP001235744">
    <property type="component" value="Chromosome"/>
</dbReference>
<evidence type="ECO:0000259" key="2">
    <source>
        <dbReference type="Pfam" id="PF00501"/>
    </source>
</evidence>
<evidence type="ECO:0000313" key="4">
    <source>
        <dbReference type="EMBL" id="WLQ58337.1"/>
    </source>
</evidence>
<dbReference type="PANTHER" id="PTHR43767">
    <property type="entry name" value="LONG-CHAIN-FATTY-ACID--COA LIGASE"/>
    <property type="match status" value="1"/>
</dbReference>
<dbReference type="RefSeq" id="WP_306070474.1">
    <property type="nucleotide sequence ID" value="NZ_CP120988.1"/>
</dbReference>
<name>A0ABY9ISP8_9ACTN</name>